<dbReference type="RefSeq" id="WP_091488783.1">
    <property type="nucleotide sequence ID" value="NZ_LT629692.1"/>
</dbReference>
<dbReference type="Proteomes" id="UP000199009">
    <property type="component" value="Chromosome I"/>
</dbReference>
<dbReference type="OrthoDB" id="2639622at2"/>
<dbReference type="EMBL" id="LT629692">
    <property type="protein sequence ID" value="SDG95327.1"/>
    <property type="molecule type" value="Genomic_DNA"/>
</dbReference>
<protein>
    <submittedName>
        <fullName evidence="1">Adenylate kinase</fullName>
    </submittedName>
</protein>
<dbReference type="SUPFAM" id="SSF52540">
    <property type="entry name" value="P-loop containing nucleoside triphosphate hydrolases"/>
    <property type="match status" value="1"/>
</dbReference>
<dbReference type="Pfam" id="PF13207">
    <property type="entry name" value="AAA_17"/>
    <property type="match status" value="1"/>
</dbReference>
<sequence length="190" mass="20674">MTFSLYLTGVPAIGKSSIATELEARTDALRLSYGEILTRMLADRVKSQTELRERSASVISPADVAGADEWIKGELCRLSGLKNTVVDSHALTAESYGLRAVPYRADELTELPFTHIVCLTGPHATVRERVQLNALGRRAQDETDMGLHQSLQSSLALSYAITLGVPVAFIRADRPLGEVTADILRFVGYA</sequence>
<keyword evidence="2" id="KW-1185">Reference proteome</keyword>
<dbReference type="STRING" id="370764.SAMN04489810_1741"/>
<name>A0A1G7YG57_9MICO</name>
<proteinExistence type="predicted"/>
<organism evidence="1 2">
    <name type="scientific">Microbacterium pygmaeum</name>
    <dbReference type="NCBI Taxonomy" id="370764"/>
    <lineage>
        <taxon>Bacteria</taxon>
        <taxon>Bacillati</taxon>
        <taxon>Actinomycetota</taxon>
        <taxon>Actinomycetes</taxon>
        <taxon>Micrococcales</taxon>
        <taxon>Microbacteriaceae</taxon>
        <taxon>Microbacterium</taxon>
    </lineage>
</organism>
<keyword evidence="1" id="KW-0808">Transferase</keyword>
<evidence type="ECO:0000313" key="2">
    <source>
        <dbReference type="Proteomes" id="UP000199009"/>
    </source>
</evidence>
<dbReference type="GO" id="GO:0016301">
    <property type="term" value="F:kinase activity"/>
    <property type="evidence" value="ECO:0007669"/>
    <property type="project" value="UniProtKB-KW"/>
</dbReference>
<reference evidence="1 2" key="1">
    <citation type="submission" date="2016-10" db="EMBL/GenBank/DDBJ databases">
        <authorList>
            <person name="de Groot N.N."/>
        </authorList>
    </citation>
    <scope>NUCLEOTIDE SEQUENCE [LARGE SCALE GENOMIC DNA]</scope>
    <source>
        <strain evidence="1 2">DSM 23142</strain>
    </source>
</reference>
<accession>A0A1G7YG57</accession>
<dbReference type="Gene3D" id="3.40.50.300">
    <property type="entry name" value="P-loop containing nucleotide triphosphate hydrolases"/>
    <property type="match status" value="1"/>
</dbReference>
<gene>
    <name evidence="1" type="ORF">SAMN04489810_1741</name>
</gene>
<dbReference type="InterPro" id="IPR027417">
    <property type="entry name" value="P-loop_NTPase"/>
</dbReference>
<keyword evidence="1" id="KW-0418">Kinase</keyword>
<evidence type="ECO:0000313" key="1">
    <source>
        <dbReference type="EMBL" id="SDG95327.1"/>
    </source>
</evidence>
<dbReference type="AlphaFoldDB" id="A0A1G7YG57"/>